<evidence type="ECO:0000259" key="1">
    <source>
        <dbReference type="Pfam" id="PF26215"/>
    </source>
</evidence>
<dbReference type="InterPro" id="IPR058912">
    <property type="entry name" value="HTH_animal"/>
</dbReference>
<protein>
    <recommendedName>
        <fullName evidence="1">Helix-turn-helix domain-containing protein</fullName>
    </recommendedName>
</protein>
<dbReference type="EMBL" id="MBFR01000573">
    <property type="protein sequence ID" value="PVU87002.1"/>
    <property type="molecule type" value="Genomic_DNA"/>
</dbReference>
<reference evidence="2 3" key="1">
    <citation type="journal article" date="2018" name="MBio">
        <title>Comparative Genomics Reveals the Core Gene Toolbox for the Fungus-Insect Symbiosis.</title>
        <authorList>
            <person name="Wang Y."/>
            <person name="Stata M."/>
            <person name="Wang W."/>
            <person name="Stajich J.E."/>
            <person name="White M.M."/>
            <person name="Moncalvo J.M."/>
        </authorList>
    </citation>
    <scope>NUCLEOTIDE SEQUENCE [LARGE SCALE GENOMIC DNA]</scope>
    <source>
        <strain evidence="2 3">SWE-8-4</strain>
    </source>
</reference>
<organism evidence="2 3">
    <name type="scientific">Smittium simulii</name>
    <dbReference type="NCBI Taxonomy" id="133385"/>
    <lineage>
        <taxon>Eukaryota</taxon>
        <taxon>Fungi</taxon>
        <taxon>Fungi incertae sedis</taxon>
        <taxon>Zoopagomycota</taxon>
        <taxon>Kickxellomycotina</taxon>
        <taxon>Harpellomycetes</taxon>
        <taxon>Harpellales</taxon>
        <taxon>Legeriomycetaceae</taxon>
        <taxon>Smittium</taxon>
    </lineage>
</organism>
<dbReference type="Proteomes" id="UP000245383">
    <property type="component" value="Unassembled WGS sequence"/>
</dbReference>
<dbReference type="PANTHER" id="PTHR21301:SF10">
    <property type="entry name" value="REVERSE TRANSCRIPTASE DOMAIN-CONTAINING PROTEIN"/>
    <property type="match status" value="1"/>
</dbReference>
<sequence length="381" mass="44657">MSIYQNIIEPKNGFQLVGPSIRLVGHWGKQPAKEAKNICDFEDRKGRNSIVICRNCDKFNSQQEKLIEFKEALKPTFKCKFFQTSTNLQTLYNTFYQITLTDTVVAATKLICKNNYFEYNKALYRQTNGIAMGTNAAVQLANFYLDKLDRKLSPYCKVYVSKKRYVEKIKTIAQKCIKGIKLTFEINQKFAINKYAYIPYNSQHNPSVIKAIIEGELIRYMRQTTRYRDFCHIRSLFKQRLLNKGYPILYLQQMFFKFTYDRRLNYIEPKIKAKTDQKIVPFIIKYNKSRNYKLLKNVISNLNKETMSLTNKQIEIVTDTVIGSSSLNPIPIDSTNQHSETIIANNDLPIISNNRKIYESNRTNQKFIDFERLTPSNDSFH</sequence>
<feature type="domain" description="Helix-turn-helix" evidence="1">
    <location>
        <begin position="197"/>
        <end position="248"/>
    </location>
</feature>
<accession>A0A2T9Y3S5</accession>
<gene>
    <name evidence="2" type="ORF">BB561_006487</name>
</gene>
<keyword evidence="3" id="KW-1185">Reference proteome</keyword>
<dbReference type="STRING" id="133385.A0A2T9Y3S5"/>
<name>A0A2T9Y3S5_9FUNG</name>
<proteinExistence type="predicted"/>
<dbReference type="PANTHER" id="PTHR21301">
    <property type="entry name" value="REVERSE TRANSCRIPTASE"/>
    <property type="match status" value="1"/>
</dbReference>
<comment type="caution">
    <text evidence="2">The sequence shown here is derived from an EMBL/GenBank/DDBJ whole genome shotgun (WGS) entry which is preliminary data.</text>
</comment>
<evidence type="ECO:0000313" key="2">
    <source>
        <dbReference type="EMBL" id="PVU87002.1"/>
    </source>
</evidence>
<dbReference type="AlphaFoldDB" id="A0A2T9Y3S5"/>
<dbReference type="OrthoDB" id="5590007at2759"/>
<dbReference type="Pfam" id="PF26215">
    <property type="entry name" value="HTH_animal"/>
    <property type="match status" value="1"/>
</dbReference>
<evidence type="ECO:0000313" key="3">
    <source>
        <dbReference type="Proteomes" id="UP000245383"/>
    </source>
</evidence>